<sequence length="271" mass="29995">MPPIEFDCPALRAARDLHSGKRLPFLIAGAHVGSVARDHLGLLAEHATWLQIGPRGVRMLERLRTEPQRSAALAATNSVLRALGLVRGWRDEIYPVLAEPGAVPLALIERAASRFWGTLTFGAHLNGYVCDTLGRPSHLWIARRALSKATDPGRLDNLVGGGVPHGQSPFTTLVRECWEESGIPEALARQAHPMSQVRLHCDIPEGVQQEVIYVYDLELPRDFEPRAMDGEVMEHRLLPIEDVVELLRGPEFTTDAALVTLDFLQRRGLLP</sequence>
<gene>
    <name evidence="2" type="ORF">M8A51_25445</name>
</gene>
<dbReference type="SUPFAM" id="SSF55811">
    <property type="entry name" value="Nudix"/>
    <property type="match status" value="1"/>
</dbReference>
<evidence type="ECO:0000313" key="2">
    <source>
        <dbReference type="EMBL" id="MCM5682884.1"/>
    </source>
</evidence>
<proteinExistence type="predicted"/>
<dbReference type="CDD" id="cd03676">
    <property type="entry name" value="NUDIX_Tnr3_like"/>
    <property type="match status" value="1"/>
</dbReference>
<dbReference type="InterPro" id="IPR015797">
    <property type="entry name" value="NUDIX_hydrolase-like_dom_sf"/>
</dbReference>
<dbReference type="PROSITE" id="PS51462">
    <property type="entry name" value="NUDIX"/>
    <property type="match status" value="1"/>
</dbReference>
<comment type="caution">
    <text evidence="2">The sequence shown here is derived from an EMBL/GenBank/DDBJ whole genome shotgun (WGS) entry which is preliminary data.</text>
</comment>
<evidence type="ECO:0000313" key="3">
    <source>
        <dbReference type="Proteomes" id="UP001165541"/>
    </source>
</evidence>
<name>A0ABT0YVU9_9BURK</name>
<accession>A0ABT0YVU9</accession>
<dbReference type="InterPro" id="IPR031804">
    <property type="entry name" value="DUF4743"/>
</dbReference>
<dbReference type="Gene3D" id="3.90.79.10">
    <property type="entry name" value="Nucleoside Triphosphate Pyrophosphohydrolase"/>
    <property type="match status" value="1"/>
</dbReference>
<organism evidence="2 3">
    <name type="scientific">Caldimonas mangrovi</name>
    <dbReference type="NCBI Taxonomy" id="2944811"/>
    <lineage>
        <taxon>Bacteria</taxon>
        <taxon>Pseudomonadati</taxon>
        <taxon>Pseudomonadota</taxon>
        <taxon>Betaproteobacteria</taxon>
        <taxon>Burkholderiales</taxon>
        <taxon>Sphaerotilaceae</taxon>
        <taxon>Caldimonas</taxon>
    </lineage>
</organism>
<keyword evidence="3" id="KW-1185">Reference proteome</keyword>
<feature type="domain" description="Nudix hydrolase" evidence="1">
    <location>
        <begin position="120"/>
        <end position="260"/>
    </location>
</feature>
<evidence type="ECO:0000259" key="1">
    <source>
        <dbReference type="PROSITE" id="PS51462"/>
    </source>
</evidence>
<dbReference type="EMBL" id="JAMKFE010000025">
    <property type="protein sequence ID" value="MCM5682884.1"/>
    <property type="molecule type" value="Genomic_DNA"/>
</dbReference>
<dbReference type="Pfam" id="PF15916">
    <property type="entry name" value="DUF4743"/>
    <property type="match status" value="1"/>
</dbReference>
<protein>
    <submittedName>
        <fullName evidence="2">DUF4743 domain-containing protein</fullName>
    </submittedName>
</protein>
<dbReference type="Pfam" id="PF00293">
    <property type="entry name" value="NUDIX"/>
    <property type="match status" value="1"/>
</dbReference>
<dbReference type="InterPro" id="IPR000086">
    <property type="entry name" value="NUDIX_hydrolase_dom"/>
</dbReference>
<dbReference type="Proteomes" id="UP001165541">
    <property type="component" value="Unassembled WGS sequence"/>
</dbReference>
<dbReference type="RefSeq" id="WP_251781426.1">
    <property type="nucleotide sequence ID" value="NZ_JAMKFE010000025.1"/>
</dbReference>
<reference evidence="2" key="1">
    <citation type="submission" date="2022-05" db="EMBL/GenBank/DDBJ databases">
        <title>Schlegelella sp. nov., isolated from mangrove soil.</title>
        <authorList>
            <person name="Liu Y."/>
            <person name="Ge X."/>
            <person name="Liu W."/>
        </authorList>
    </citation>
    <scope>NUCLEOTIDE SEQUENCE</scope>
    <source>
        <strain evidence="2">S2-27</strain>
    </source>
</reference>